<evidence type="ECO:0000313" key="2">
    <source>
        <dbReference type="EMBL" id="QRC90684.1"/>
    </source>
</evidence>
<dbReference type="VEuPathDB" id="FungiDB:JI435_002070"/>
<keyword evidence="3" id="KW-1185">Reference proteome</keyword>
<dbReference type="AlphaFoldDB" id="A0A7U2EPN6"/>
<dbReference type="OrthoDB" id="432970at2759"/>
<proteinExistence type="predicted"/>
<reference evidence="3" key="1">
    <citation type="journal article" date="2021" name="BMC Genomics">
        <title>Chromosome-level genome assembly and manually-curated proteome of model necrotroph Parastagonospora nodorum Sn15 reveals a genome-wide trove of candidate effector homologs, and redundancy of virulence-related functions within an accessory chromosome.</title>
        <authorList>
            <person name="Bertazzoni S."/>
            <person name="Jones D.A.B."/>
            <person name="Phan H.T."/>
            <person name="Tan K.-C."/>
            <person name="Hane J.K."/>
        </authorList>
    </citation>
    <scope>NUCLEOTIDE SEQUENCE [LARGE SCALE GENOMIC DNA]</scope>
    <source>
        <strain evidence="3">SN15 / ATCC MYA-4574 / FGSC 10173)</strain>
    </source>
</reference>
<evidence type="ECO:0000256" key="1">
    <source>
        <dbReference type="SAM" id="MobiDB-lite"/>
    </source>
</evidence>
<sequence>MSTHAHARIRHTGPVRPLNRRERIQETSTNGRLLLKWGRNEKLNEVVVWASQVANSSPSSDTPSLQMLPDRQSKQLGTGLDASDRGLLPKSDEYTVKEQSHTPSTQPDVCIDFVTQTAPSDIDSHGPLGGAHAISVLYYWHRIAPYTPEARSLALRLRLLFPVTQRSSHLVSLGIKYPVFRLIATGQDTPENLATLLGPD</sequence>
<organism evidence="2 3">
    <name type="scientific">Phaeosphaeria nodorum (strain SN15 / ATCC MYA-4574 / FGSC 10173)</name>
    <name type="common">Glume blotch fungus</name>
    <name type="synonym">Parastagonospora nodorum</name>
    <dbReference type="NCBI Taxonomy" id="321614"/>
    <lineage>
        <taxon>Eukaryota</taxon>
        <taxon>Fungi</taxon>
        <taxon>Dikarya</taxon>
        <taxon>Ascomycota</taxon>
        <taxon>Pezizomycotina</taxon>
        <taxon>Dothideomycetes</taxon>
        <taxon>Pleosporomycetidae</taxon>
        <taxon>Pleosporales</taxon>
        <taxon>Pleosporineae</taxon>
        <taxon>Phaeosphaeriaceae</taxon>
        <taxon>Parastagonospora</taxon>
    </lineage>
</organism>
<feature type="compositionally biased region" description="Basic residues" evidence="1">
    <location>
        <begin position="1"/>
        <end position="13"/>
    </location>
</feature>
<protein>
    <submittedName>
        <fullName evidence="2">Uncharacterized protein</fullName>
    </submittedName>
</protein>
<dbReference type="KEGG" id="pno:SNOG_00207"/>
<gene>
    <name evidence="2" type="ORF">JI435_002070</name>
</gene>
<evidence type="ECO:0000313" key="3">
    <source>
        <dbReference type="Proteomes" id="UP000663193"/>
    </source>
</evidence>
<dbReference type="RefSeq" id="XP_001790900.1">
    <property type="nucleotide sequence ID" value="XM_001790848.1"/>
</dbReference>
<dbReference type="EMBL" id="CP069023">
    <property type="protein sequence ID" value="QRC90684.1"/>
    <property type="molecule type" value="Genomic_DNA"/>
</dbReference>
<accession>A0A7U2EPN6</accession>
<name>A0A7U2EPN6_PHANO</name>
<feature type="region of interest" description="Disordered" evidence="1">
    <location>
        <begin position="1"/>
        <end position="20"/>
    </location>
</feature>
<dbReference type="Proteomes" id="UP000663193">
    <property type="component" value="Chromosome 1"/>
</dbReference>